<reference evidence="20 21" key="1">
    <citation type="submission" date="2020-07" db="EMBL/GenBank/DDBJ databases">
        <title>Sequencing the genomes of 1000 actinobacteria strains.</title>
        <authorList>
            <person name="Klenk H.-P."/>
        </authorList>
    </citation>
    <scope>NUCLEOTIDE SEQUENCE [LARGE SCALE GENOMIC DNA]</scope>
    <source>
        <strain evidence="20 21">DSM 19970</strain>
    </source>
</reference>
<evidence type="ECO:0000256" key="5">
    <source>
        <dbReference type="ARBA" id="ARBA00022475"/>
    </source>
</evidence>
<gene>
    <name evidence="20" type="ORF">BKA03_000066</name>
</gene>
<dbReference type="InterPro" id="IPR047196">
    <property type="entry name" value="YidC_ALB_C"/>
</dbReference>
<dbReference type="PANTHER" id="PTHR12428:SF65">
    <property type="entry name" value="CYTOCHROME C OXIDASE ASSEMBLY PROTEIN COX18, MITOCHONDRIAL"/>
    <property type="match status" value="1"/>
</dbReference>
<evidence type="ECO:0000256" key="1">
    <source>
        <dbReference type="ARBA" id="ARBA00004651"/>
    </source>
</evidence>
<evidence type="ECO:0000256" key="13">
    <source>
        <dbReference type="ARBA" id="ARBA00031538"/>
    </source>
</evidence>
<comment type="subunit">
    <text evidence="12">Interacts with the Sec translocase complex via SecD. Specifically interacts with transmembrane segments of nascent integral membrane proteins during membrane integration.</text>
</comment>
<evidence type="ECO:0000256" key="6">
    <source>
        <dbReference type="ARBA" id="ARBA00022692"/>
    </source>
</evidence>
<dbReference type="PANTHER" id="PTHR12428">
    <property type="entry name" value="OXA1"/>
    <property type="match status" value="1"/>
</dbReference>
<dbReference type="NCBIfam" id="NF002350">
    <property type="entry name" value="PRK01315.1"/>
    <property type="match status" value="1"/>
</dbReference>
<feature type="transmembrane region" description="Helical" evidence="18">
    <location>
        <begin position="177"/>
        <end position="197"/>
    </location>
</feature>
<feature type="compositionally biased region" description="Low complexity" evidence="17">
    <location>
        <begin position="340"/>
        <end position="354"/>
    </location>
</feature>
<keyword evidence="9 18" id="KW-0472">Membrane</keyword>
<feature type="compositionally biased region" description="Basic residues" evidence="17">
    <location>
        <begin position="310"/>
        <end position="323"/>
    </location>
</feature>
<evidence type="ECO:0000256" key="14">
    <source>
        <dbReference type="ARBA" id="ARBA00033245"/>
    </source>
</evidence>
<evidence type="ECO:0000256" key="12">
    <source>
        <dbReference type="ARBA" id="ARBA00026028"/>
    </source>
</evidence>
<dbReference type="InterPro" id="IPR001708">
    <property type="entry name" value="YidC/ALB3/OXA1/COX18"/>
</dbReference>
<comment type="subcellular location">
    <subcellularLocation>
        <location evidence="1">Cell membrane</location>
        <topology evidence="1">Multi-pass membrane protein</topology>
    </subcellularLocation>
    <subcellularLocation>
        <location evidence="16">Membrane</location>
        <topology evidence="16">Multi-pass membrane protein</topology>
    </subcellularLocation>
</comment>
<evidence type="ECO:0000256" key="9">
    <source>
        <dbReference type="ARBA" id="ARBA00023136"/>
    </source>
</evidence>
<dbReference type="AlphaFoldDB" id="A0A7Z0CIP1"/>
<feature type="compositionally biased region" description="Polar residues" evidence="17">
    <location>
        <begin position="324"/>
        <end position="339"/>
    </location>
</feature>
<feature type="transmembrane region" description="Helical" evidence="18">
    <location>
        <begin position="217"/>
        <end position="243"/>
    </location>
</feature>
<dbReference type="Pfam" id="PF02096">
    <property type="entry name" value="60KD_IMP"/>
    <property type="match status" value="1"/>
</dbReference>
<feature type="transmembrane region" description="Helical" evidence="18">
    <location>
        <begin position="37"/>
        <end position="59"/>
    </location>
</feature>
<keyword evidence="21" id="KW-1185">Reference proteome</keyword>
<evidence type="ECO:0000256" key="15">
    <source>
        <dbReference type="ARBA" id="ARBA00033342"/>
    </source>
</evidence>
<evidence type="ECO:0000256" key="11">
    <source>
        <dbReference type="ARBA" id="ARBA00025034"/>
    </source>
</evidence>
<name>A0A7Z0CIP1_9MICO</name>
<comment type="caution">
    <text evidence="20">The sequence shown here is derived from an EMBL/GenBank/DDBJ whole genome shotgun (WGS) entry which is preliminary data.</text>
</comment>
<dbReference type="Proteomes" id="UP000547973">
    <property type="component" value="Unassembled WGS sequence"/>
</dbReference>
<dbReference type="GO" id="GO:0005886">
    <property type="term" value="C:plasma membrane"/>
    <property type="evidence" value="ECO:0007669"/>
    <property type="project" value="UniProtKB-SubCell"/>
</dbReference>
<evidence type="ECO:0000256" key="7">
    <source>
        <dbReference type="ARBA" id="ARBA00022927"/>
    </source>
</evidence>
<organism evidence="20 21">
    <name type="scientific">Demequina lutea</name>
    <dbReference type="NCBI Taxonomy" id="431489"/>
    <lineage>
        <taxon>Bacteria</taxon>
        <taxon>Bacillati</taxon>
        <taxon>Actinomycetota</taxon>
        <taxon>Actinomycetes</taxon>
        <taxon>Micrococcales</taxon>
        <taxon>Demequinaceae</taxon>
        <taxon>Demequina</taxon>
    </lineage>
</organism>
<dbReference type="NCBIfam" id="TIGR03592">
    <property type="entry name" value="yidC_oxa1_cterm"/>
    <property type="match status" value="1"/>
</dbReference>
<dbReference type="GO" id="GO:0051205">
    <property type="term" value="P:protein insertion into membrane"/>
    <property type="evidence" value="ECO:0007669"/>
    <property type="project" value="TreeGrafter"/>
</dbReference>
<feature type="domain" description="Membrane insertase YidC/Oxa/ALB C-terminal" evidence="19">
    <location>
        <begin position="39"/>
        <end position="256"/>
    </location>
</feature>
<evidence type="ECO:0000256" key="8">
    <source>
        <dbReference type="ARBA" id="ARBA00022989"/>
    </source>
</evidence>
<evidence type="ECO:0000313" key="21">
    <source>
        <dbReference type="Proteomes" id="UP000547973"/>
    </source>
</evidence>
<evidence type="ECO:0000256" key="4">
    <source>
        <dbReference type="ARBA" id="ARBA00022448"/>
    </source>
</evidence>
<evidence type="ECO:0000313" key="20">
    <source>
        <dbReference type="EMBL" id="NYI39947.1"/>
    </source>
</evidence>
<dbReference type="InterPro" id="IPR028055">
    <property type="entry name" value="YidC/Oxa/ALB_C"/>
</dbReference>
<dbReference type="CDD" id="cd20070">
    <property type="entry name" value="5TM_YidC_Alb3"/>
    <property type="match status" value="1"/>
</dbReference>
<dbReference type="OrthoDB" id="9780552at2"/>
<evidence type="ECO:0000259" key="19">
    <source>
        <dbReference type="Pfam" id="PF02096"/>
    </source>
</evidence>
<dbReference type="GO" id="GO:0032977">
    <property type="term" value="F:membrane insertase activity"/>
    <property type="evidence" value="ECO:0007669"/>
    <property type="project" value="InterPro"/>
</dbReference>
<keyword evidence="10" id="KW-0143">Chaperone</keyword>
<dbReference type="GO" id="GO:0015031">
    <property type="term" value="P:protein transport"/>
    <property type="evidence" value="ECO:0007669"/>
    <property type="project" value="UniProtKB-KW"/>
</dbReference>
<proteinExistence type="inferred from homology"/>
<keyword evidence="6 16" id="KW-0812">Transmembrane</keyword>
<keyword evidence="8 18" id="KW-1133">Transmembrane helix</keyword>
<evidence type="ECO:0000256" key="16">
    <source>
        <dbReference type="RuleBase" id="RU003945"/>
    </source>
</evidence>
<dbReference type="RefSeq" id="WP_083971815.1">
    <property type="nucleotide sequence ID" value="NZ_BBRC01000012.1"/>
</dbReference>
<evidence type="ECO:0000256" key="3">
    <source>
        <dbReference type="ARBA" id="ARBA00015325"/>
    </source>
</evidence>
<feature type="region of interest" description="Disordered" evidence="17">
    <location>
        <begin position="301"/>
        <end position="369"/>
    </location>
</feature>
<comment type="similarity">
    <text evidence="2">Belongs to the OXA1/ALB3/YidC family. Type 1 subfamily.</text>
</comment>
<comment type="function">
    <text evidence="11">Required for the insertion and/or proper folding and/or complex formation of integral membrane proteins into the membrane. Involved in integration of membrane proteins that insert both dependently and independently of the Sec translocase complex, as well as at least some lipoproteins. Aids folding of multispanning membrane proteins.</text>
</comment>
<accession>A0A7Z0CIP1</accession>
<keyword evidence="4" id="KW-0813">Transport</keyword>
<evidence type="ECO:0000256" key="17">
    <source>
        <dbReference type="SAM" id="MobiDB-lite"/>
    </source>
</evidence>
<protein>
    <recommendedName>
        <fullName evidence="3">Membrane protein insertase YidC</fullName>
    </recommendedName>
    <alternativeName>
        <fullName evidence="15">Foldase YidC</fullName>
    </alternativeName>
    <alternativeName>
        <fullName evidence="14">Membrane integrase YidC</fullName>
    </alternativeName>
    <alternativeName>
        <fullName evidence="13">Membrane protein YidC</fullName>
    </alternativeName>
</protein>
<feature type="transmembrane region" description="Helical" evidence="18">
    <location>
        <begin position="7"/>
        <end position="31"/>
    </location>
</feature>
<sequence>MEKLYALLWPLEWVVANIMVLVHQALGFIGFNPASGLTWALSIVGLTVIIRVLLIPVFVRQIKAQRAMQMIAPELRSVQDKYKGKKDQASREAMTKETMELYSKHKTNPFSSCLPLLMQTPVFFALFHVLNQRLDGKSPPIGLLSGTLIRQANDATLFGAKLSSTFLKSGADMQPKIIAAVLIAAMVSTSFFSQRQLTMKNMPPSALEGPMAKQQKTLMYILPFVFVLSGPNFPIGVLIYWTVSNMWSMGQQFYVIRRNPTPGSAAEASYKARLTEKAARKGLTIDGRTLEEARLEEEAAAEAVAEERRSRQRAQPKRKKRNKPSTNQGPTQPSADGTQPSGEGSSGDDPGSPTDDPDDEIDPPGIKTT</sequence>
<evidence type="ECO:0000256" key="10">
    <source>
        <dbReference type="ARBA" id="ARBA00023186"/>
    </source>
</evidence>
<evidence type="ECO:0000256" key="18">
    <source>
        <dbReference type="SAM" id="Phobius"/>
    </source>
</evidence>
<evidence type="ECO:0000256" key="2">
    <source>
        <dbReference type="ARBA" id="ARBA00010527"/>
    </source>
</evidence>
<keyword evidence="5" id="KW-1003">Cell membrane</keyword>
<dbReference type="EMBL" id="JACBZO010000001">
    <property type="protein sequence ID" value="NYI39947.1"/>
    <property type="molecule type" value="Genomic_DNA"/>
</dbReference>
<keyword evidence="7" id="KW-0653">Protein transport</keyword>